<dbReference type="Proteomes" id="UP000482295">
    <property type="component" value="Unassembled WGS sequence"/>
</dbReference>
<feature type="transmembrane region" description="Helical" evidence="1">
    <location>
        <begin position="34"/>
        <end position="52"/>
    </location>
</feature>
<keyword evidence="1" id="KW-0812">Transmembrane</keyword>
<proteinExistence type="predicted"/>
<organism evidence="2 3">
    <name type="scientific">Prevotella vespertina</name>
    <dbReference type="NCBI Taxonomy" id="2608404"/>
    <lineage>
        <taxon>Bacteria</taxon>
        <taxon>Pseudomonadati</taxon>
        <taxon>Bacteroidota</taxon>
        <taxon>Bacteroidia</taxon>
        <taxon>Bacteroidales</taxon>
        <taxon>Prevotellaceae</taxon>
        <taxon>Prevotella</taxon>
    </lineage>
</organism>
<comment type="caution">
    <text evidence="2">The sequence shown here is derived from an EMBL/GenBank/DDBJ whole genome shotgun (WGS) entry which is preliminary data.</text>
</comment>
<reference evidence="2 3" key="1">
    <citation type="submission" date="2019-09" db="EMBL/GenBank/DDBJ databases">
        <title>Prevotella A2879 sp. nov., isolated from an abscess of a patient.</title>
        <authorList>
            <person name="Buhl M."/>
            <person name="Oberhettinger P."/>
        </authorList>
    </citation>
    <scope>NUCLEOTIDE SEQUENCE [LARGE SCALE GENOMIC DNA]</scope>
    <source>
        <strain evidence="2 3">A2879</strain>
    </source>
</reference>
<keyword evidence="1" id="KW-1133">Transmembrane helix</keyword>
<evidence type="ECO:0000313" key="2">
    <source>
        <dbReference type="EMBL" id="MUL27418.1"/>
    </source>
</evidence>
<dbReference type="AlphaFoldDB" id="A0A7C9LP34"/>
<protein>
    <submittedName>
        <fullName evidence="2">Uncharacterized protein</fullName>
    </submittedName>
</protein>
<feature type="transmembrane region" description="Helical" evidence="1">
    <location>
        <begin position="85"/>
        <end position="105"/>
    </location>
</feature>
<name>A0A7C9LP34_9BACT</name>
<keyword evidence="3" id="KW-1185">Reference proteome</keyword>
<accession>A0A7C9LP34</accession>
<keyword evidence="1" id="KW-0472">Membrane</keyword>
<feature type="transmembrane region" description="Helical" evidence="1">
    <location>
        <begin position="58"/>
        <end position="73"/>
    </location>
</feature>
<evidence type="ECO:0000313" key="3">
    <source>
        <dbReference type="Proteomes" id="UP000482295"/>
    </source>
</evidence>
<evidence type="ECO:0000256" key="1">
    <source>
        <dbReference type="SAM" id="Phobius"/>
    </source>
</evidence>
<sequence>MGLYSISGFLTISLVCYLFYRLRQSQCKKSLMYSVAYIVLCTLLISGVIGLFYRALEGMNYIIVGIIMIWICSKSHHSGGGGEYMYIKGWIGAIASLIYGILKILDMI</sequence>
<gene>
    <name evidence="2" type="ORF">F0475_03635</name>
</gene>
<dbReference type="EMBL" id="VVIQ01000003">
    <property type="protein sequence ID" value="MUL27418.1"/>
    <property type="molecule type" value="Genomic_DNA"/>
</dbReference>
<feature type="transmembrane region" description="Helical" evidence="1">
    <location>
        <begin position="6"/>
        <end position="22"/>
    </location>
</feature>